<evidence type="ECO:0000256" key="10">
    <source>
        <dbReference type="ARBA" id="ARBA00023161"/>
    </source>
</evidence>
<dbReference type="GO" id="GO:0008380">
    <property type="term" value="P:RNA splicing"/>
    <property type="evidence" value="ECO:0007669"/>
    <property type="project" value="UniProtKB-KW"/>
</dbReference>
<keyword evidence="5" id="KW-0963">Cytoplasm</keyword>
<keyword evidence="8" id="KW-0810">Translation regulation</keyword>
<accession>A0A1S4AWB4</accession>
<dbReference type="KEGG" id="nta:107801981"/>
<protein>
    <recommendedName>
        <fullName evidence="14">Btz domain-containing protein</fullName>
    </recommendedName>
</protein>
<feature type="compositionally biased region" description="Basic and acidic residues" evidence="13">
    <location>
        <begin position="40"/>
        <end position="50"/>
    </location>
</feature>
<keyword evidence="4" id="KW-0813">Transport</keyword>
<feature type="compositionally biased region" description="Basic residues" evidence="13">
    <location>
        <begin position="206"/>
        <end position="217"/>
    </location>
</feature>
<dbReference type="GO" id="GO:0006417">
    <property type="term" value="P:regulation of translation"/>
    <property type="evidence" value="ECO:0007669"/>
    <property type="project" value="UniProtKB-KW"/>
</dbReference>
<dbReference type="AlphaFoldDB" id="A0A1S4AWB4"/>
<organism evidence="17">
    <name type="scientific">Nicotiana tabacum</name>
    <name type="common">Common tobacco</name>
    <dbReference type="NCBI Taxonomy" id="4097"/>
    <lineage>
        <taxon>Eukaryota</taxon>
        <taxon>Viridiplantae</taxon>
        <taxon>Streptophyta</taxon>
        <taxon>Embryophyta</taxon>
        <taxon>Tracheophyta</taxon>
        <taxon>Spermatophyta</taxon>
        <taxon>Magnoliopsida</taxon>
        <taxon>eudicotyledons</taxon>
        <taxon>Gunneridae</taxon>
        <taxon>Pentapetalae</taxon>
        <taxon>asterids</taxon>
        <taxon>lamiids</taxon>
        <taxon>Solanales</taxon>
        <taxon>Solanaceae</taxon>
        <taxon>Nicotianoideae</taxon>
        <taxon>Nicotianeae</taxon>
        <taxon>Nicotiana</taxon>
    </lineage>
</organism>
<feature type="compositionally biased region" description="Basic and acidic residues" evidence="13">
    <location>
        <begin position="647"/>
        <end position="667"/>
    </location>
</feature>
<dbReference type="RefSeq" id="XP_016480900.1">
    <property type="nucleotide sequence ID" value="XM_016625414.1"/>
</dbReference>
<dbReference type="OrthoDB" id="660348at2759"/>
<evidence type="ECO:0000259" key="14">
    <source>
        <dbReference type="SMART" id="SM01044"/>
    </source>
</evidence>
<comment type="similarity">
    <text evidence="3">Belongs to the CASC3 family.</text>
</comment>
<dbReference type="GeneID" id="107801981"/>
<evidence type="ECO:0000256" key="5">
    <source>
        <dbReference type="ARBA" id="ARBA00022490"/>
    </source>
</evidence>
<gene>
    <name evidence="16 17" type="primary">LOC107801981</name>
</gene>
<keyword evidence="10" id="KW-0866">Nonsense-mediated mRNA decay</keyword>
<keyword evidence="11" id="KW-0508">mRNA splicing</keyword>
<dbReference type="GO" id="GO:0005737">
    <property type="term" value="C:cytoplasm"/>
    <property type="evidence" value="ECO:0007669"/>
    <property type="project" value="UniProtKB-SubCell"/>
</dbReference>
<evidence type="ECO:0000313" key="15">
    <source>
        <dbReference type="Proteomes" id="UP000790787"/>
    </source>
</evidence>
<dbReference type="GO" id="GO:0035145">
    <property type="term" value="C:exon-exon junction complex"/>
    <property type="evidence" value="ECO:0007669"/>
    <property type="project" value="InterPro"/>
</dbReference>
<dbReference type="InterPro" id="IPR018545">
    <property type="entry name" value="Btz_dom"/>
</dbReference>
<evidence type="ECO:0000256" key="8">
    <source>
        <dbReference type="ARBA" id="ARBA00022845"/>
    </source>
</evidence>
<evidence type="ECO:0000313" key="16">
    <source>
        <dbReference type="RefSeq" id="XP_016480899.1"/>
    </source>
</evidence>
<feature type="compositionally biased region" description="Polar residues" evidence="13">
    <location>
        <begin position="449"/>
        <end position="475"/>
    </location>
</feature>
<dbReference type="GO" id="GO:0006397">
    <property type="term" value="P:mRNA processing"/>
    <property type="evidence" value="ECO:0007669"/>
    <property type="project" value="UniProtKB-KW"/>
</dbReference>
<keyword evidence="7" id="KW-0509">mRNA transport</keyword>
<evidence type="ECO:0000256" key="9">
    <source>
        <dbReference type="ARBA" id="ARBA00022884"/>
    </source>
</evidence>
<name>A0A1S4AWB4_TOBAC</name>
<dbReference type="RefSeq" id="XP_016480899.1">
    <property type="nucleotide sequence ID" value="XM_016625413.1"/>
</dbReference>
<evidence type="ECO:0000256" key="13">
    <source>
        <dbReference type="SAM" id="MobiDB-lite"/>
    </source>
</evidence>
<dbReference type="STRING" id="4097.A0A1S4AWB4"/>
<keyword evidence="15" id="KW-1185">Reference proteome</keyword>
<evidence type="ECO:0000256" key="12">
    <source>
        <dbReference type="ARBA" id="ARBA00023242"/>
    </source>
</evidence>
<feature type="compositionally biased region" description="Low complexity" evidence="13">
    <location>
        <begin position="364"/>
        <end position="378"/>
    </location>
</feature>
<feature type="compositionally biased region" description="Low complexity" evidence="13">
    <location>
        <begin position="512"/>
        <end position="521"/>
    </location>
</feature>
<keyword evidence="9" id="KW-0694">RNA-binding</keyword>
<feature type="compositionally biased region" description="Basic and acidic residues" evidence="13">
    <location>
        <begin position="218"/>
        <end position="243"/>
    </location>
</feature>
<dbReference type="OMA" id="GFNAMPN"/>
<feature type="domain" description="Btz" evidence="14">
    <location>
        <begin position="110"/>
        <end position="217"/>
    </location>
</feature>
<evidence type="ECO:0000256" key="7">
    <source>
        <dbReference type="ARBA" id="ARBA00022816"/>
    </source>
</evidence>
<dbReference type="PANTHER" id="PTHR46837:SF5">
    <property type="entry name" value="PROTEIN MLN51 HOMOLOG"/>
    <property type="match status" value="1"/>
</dbReference>
<dbReference type="GO" id="GO:0003729">
    <property type="term" value="F:mRNA binding"/>
    <property type="evidence" value="ECO:0000318"/>
    <property type="project" value="GO_Central"/>
</dbReference>
<dbReference type="InterPro" id="IPR044796">
    <property type="entry name" value="MLN51_plant"/>
</dbReference>
<proteinExistence type="inferred from homology"/>
<evidence type="ECO:0000256" key="2">
    <source>
        <dbReference type="ARBA" id="ARBA00004496"/>
    </source>
</evidence>
<evidence type="ECO:0000256" key="1">
    <source>
        <dbReference type="ARBA" id="ARBA00004123"/>
    </source>
</evidence>
<evidence type="ECO:0000256" key="11">
    <source>
        <dbReference type="ARBA" id="ARBA00023187"/>
    </source>
</evidence>
<keyword evidence="12" id="KW-0539">Nucleus</keyword>
<evidence type="ECO:0000256" key="3">
    <source>
        <dbReference type="ARBA" id="ARBA00009548"/>
    </source>
</evidence>
<dbReference type="PaxDb" id="4097-A0A1S4AWB4"/>
<feature type="compositionally biased region" description="Acidic residues" evidence="13">
    <location>
        <begin position="51"/>
        <end position="85"/>
    </location>
</feature>
<feature type="compositionally biased region" description="Polar residues" evidence="13">
    <location>
        <begin position="418"/>
        <end position="427"/>
    </location>
</feature>
<dbReference type="SMART" id="SM01044">
    <property type="entry name" value="Btz"/>
    <property type="match status" value="1"/>
</dbReference>
<feature type="compositionally biased region" description="Low complexity" evidence="13">
    <location>
        <begin position="476"/>
        <end position="497"/>
    </location>
</feature>
<comment type="subcellular location">
    <subcellularLocation>
        <location evidence="2">Cytoplasm</location>
    </subcellularLocation>
    <subcellularLocation>
        <location evidence="1">Nucleus</location>
    </subcellularLocation>
</comment>
<feature type="compositionally biased region" description="Basic residues" evidence="13">
    <location>
        <begin position="267"/>
        <end position="277"/>
    </location>
</feature>
<sequence>MMAGVGEKEVEEYESDPEAKMSLKMRRREASSDDEEGEEKTEKPSRRIDDSDNDSEEEGQGAAAEYDEEYELEEEEYVEEEEVYDEGSVGNEESTVGEAEAILGEEDEVVKEVVRELNSGMDDGDGDEVVVVPGEANKPNEPYSVPTAGAFYMHDDRFRDNAAAAPHRRTFGGRKLWESKDDWKWGHDKFEELTMEERHYGEGRRTSRGRYRGRGRTRGAERGTSRGRRPGAERGTSRGRRPDTYINDYNQSTDNNQKIQNNASKGVRGRGPRRYRPLSKENIDAPPLNKRSGQSVEKLSHNSIGKASVPVSNFENDGITSAKQGFISSLNYASPPFYPSGPSTKEITATHTRELQTGTSSHRAQPSLLGGSSAAAQSTAMLRGKDVSGSSGIDKYKIDGPISTVSGKLPSSLHMPPGSSSVNSKQAQPLRGQGRGFNTLPHMNYQYPVPNNQGSRVTQPTKVHSTQRNSAHSRGQPSLQVTQQLVQQSGTGSQSSPPKTGQTMNTFHGELESSSESGKSKSAMVVKGKGILQGTGRGSALYGGTLVMGTPESMGSGHVDQNLSATPPYLPVMQFGGQQPGGMRVPAVGMAFPGYVGQNSDMTWLPVLAGAARALGTTYCSPYFAFDGGYHARPSGGQISSLTAAPSKEDSASKPNHERKPEQKNELTNDNPGQRQKNPRRYTEMKFDQ</sequence>
<dbReference type="PANTHER" id="PTHR46837">
    <property type="entry name" value="PROTEIN MLN51 HOMOLOG"/>
    <property type="match status" value="1"/>
</dbReference>
<feature type="compositionally biased region" description="Polar residues" evidence="13">
    <location>
        <begin position="353"/>
        <end position="363"/>
    </location>
</feature>
<feature type="region of interest" description="Disordered" evidence="13">
    <location>
        <begin position="1"/>
        <end position="148"/>
    </location>
</feature>
<reference evidence="16 17" key="2">
    <citation type="submission" date="2025-04" db="UniProtKB">
        <authorList>
            <consortium name="RefSeq"/>
        </authorList>
    </citation>
    <scope>IDENTIFICATION</scope>
</reference>
<evidence type="ECO:0000313" key="17">
    <source>
        <dbReference type="RefSeq" id="XP_016480900.1"/>
    </source>
</evidence>
<evidence type="ECO:0000256" key="6">
    <source>
        <dbReference type="ARBA" id="ARBA00022664"/>
    </source>
</evidence>
<dbReference type="GO" id="GO:0051028">
    <property type="term" value="P:mRNA transport"/>
    <property type="evidence" value="ECO:0007669"/>
    <property type="project" value="UniProtKB-KW"/>
</dbReference>
<feature type="region of interest" description="Disordered" evidence="13">
    <location>
        <begin position="353"/>
        <end position="521"/>
    </location>
</feature>
<dbReference type="Proteomes" id="UP000790787">
    <property type="component" value="Chromosome 22"/>
</dbReference>
<feature type="region of interest" description="Disordered" evidence="13">
    <location>
        <begin position="637"/>
        <end position="689"/>
    </location>
</feature>
<feature type="compositionally biased region" description="Polar residues" evidence="13">
    <location>
        <begin position="247"/>
        <end position="264"/>
    </location>
</feature>
<dbReference type="Pfam" id="PF09405">
    <property type="entry name" value="Btz"/>
    <property type="match status" value="1"/>
</dbReference>
<reference key="1">
    <citation type="journal article" date="2014" name="Nat. Commun.">
        <title>The tobacco genome sequence and its comparison with those of tomato and potato.</title>
        <authorList>
            <person name="Sierro N."/>
            <person name="Battey J.N."/>
            <person name="Ouadi S."/>
            <person name="Bakaher N."/>
            <person name="Bovet L."/>
            <person name="Willig A."/>
            <person name="Goepfert S."/>
            <person name="Peitsch M.C."/>
            <person name="Ivanov N.V."/>
        </authorList>
    </citation>
    <scope>NUCLEOTIDE SEQUENCE [LARGE SCALE GENOMIC DNA]</scope>
    <source>
        <strain>cv. TN90</strain>
    </source>
</reference>
<dbReference type="GO" id="GO:0000184">
    <property type="term" value="P:nuclear-transcribed mRNA catabolic process, nonsense-mediated decay"/>
    <property type="evidence" value="ECO:0007669"/>
    <property type="project" value="UniProtKB-KW"/>
</dbReference>
<keyword evidence="6" id="KW-0507">mRNA processing</keyword>
<feature type="region of interest" description="Disordered" evidence="13">
    <location>
        <begin position="200"/>
        <end position="297"/>
    </location>
</feature>
<evidence type="ECO:0000256" key="4">
    <source>
        <dbReference type="ARBA" id="ARBA00022448"/>
    </source>
</evidence>